<comment type="caution">
    <text evidence="10">The sequence shown here is derived from an EMBL/GenBank/DDBJ whole genome shotgun (WGS) entry which is preliminary data.</text>
</comment>
<dbReference type="RefSeq" id="WP_076110407.1">
    <property type="nucleotide sequence ID" value="NZ_MPTB01000010.1"/>
</dbReference>
<evidence type="ECO:0000256" key="5">
    <source>
        <dbReference type="ARBA" id="ARBA00022692"/>
    </source>
</evidence>
<feature type="transmembrane region" description="Helical" evidence="8">
    <location>
        <begin position="92"/>
        <end position="115"/>
    </location>
</feature>
<gene>
    <name evidence="10" type="ORF">BSK56_10125</name>
</gene>
<keyword evidence="6 8" id="KW-1133">Transmembrane helix</keyword>
<keyword evidence="7 8" id="KW-0472">Membrane</keyword>
<feature type="transmembrane region" description="Helical" evidence="8">
    <location>
        <begin position="144"/>
        <end position="164"/>
    </location>
</feature>
<evidence type="ECO:0000313" key="10">
    <source>
        <dbReference type="EMBL" id="OMD49171.1"/>
    </source>
</evidence>
<accession>A0ABX3HIN8</accession>
<comment type="similarity">
    <text evidence="2">Belongs to the binding-protein-dependent transport system permease family. CysTW subfamily.</text>
</comment>
<dbReference type="Gene3D" id="1.10.3720.10">
    <property type="entry name" value="MetI-like"/>
    <property type="match status" value="1"/>
</dbReference>
<keyword evidence="11" id="KW-1185">Reference proteome</keyword>
<name>A0ABX3HIN8_PAEBO</name>
<dbReference type="InterPro" id="IPR035906">
    <property type="entry name" value="MetI-like_sf"/>
</dbReference>
<evidence type="ECO:0000256" key="7">
    <source>
        <dbReference type="ARBA" id="ARBA00023136"/>
    </source>
</evidence>
<evidence type="ECO:0000256" key="2">
    <source>
        <dbReference type="ARBA" id="ARBA00007069"/>
    </source>
</evidence>
<evidence type="ECO:0000256" key="4">
    <source>
        <dbReference type="ARBA" id="ARBA00022475"/>
    </source>
</evidence>
<reference evidence="10 11" key="1">
    <citation type="submission" date="2016-10" db="EMBL/GenBank/DDBJ databases">
        <title>Paenibacillus species isolates.</title>
        <authorList>
            <person name="Beno S.M."/>
        </authorList>
    </citation>
    <scope>NUCLEOTIDE SEQUENCE [LARGE SCALE GENOMIC DNA]</scope>
    <source>
        <strain evidence="10 11">FSL H7-0744</strain>
    </source>
</reference>
<dbReference type="PANTHER" id="PTHR42929">
    <property type="entry name" value="INNER MEMBRANE ABC TRANSPORTER PERMEASE PROTEIN YDCU-RELATED-RELATED"/>
    <property type="match status" value="1"/>
</dbReference>
<keyword evidence="4" id="KW-1003">Cell membrane</keyword>
<feature type="transmembrane region" description="Helical" evidence="8">
    <location>
        <begin position="241"/>
        <end position="266"/>
    </location>
</feature>
<dbReference type="PROSITE" id="PS50928">
    <property type="entry name" value="ABC_TM1"/>
    <property type="match status" value="1"/>
</dbReference>
<dbReference type="SUPFAM" id="SSF161098">
    <property type="entry name" value="MetI-like"/>
    <property type="match status" value="1"/>
</dbReference>
<protein>
    <submittedName>
        <fullName evidence="10">Spermidine/putrescine ABC transporter permease</fullName>
    </submittedName>
</protein>
<keyword evidence="3 8" id="KW-0813">Transport</keyword>
<dbReference type="Proteomes" id="UP000187412">
    <property type="component" value="Unassembled WGS sequence"/>
</dbReference>
<evidence type="ECO:0000313" key="11">
    <source>
        <dbReference type="Proteomes" id="UP000187412"/>
    </source>
</evidence>
<sequence>MKNKRAMYLLLPGLLFLAAFMLVPITLTIASTFVQDGRLTLEGYLHFFRDGYFNRILLTTLRVSVVTTLVCMLLGYPAAYYISRASARKKSLLLALSIFPLLTSPVVRSFSWMIILGKKGLINSFLVNTGLIEKPLDILYTPTAMMIGLVHLFLPLIIITLLGVMENLDHELVRAARSLGASPFAAFRKITFPLTVPGLIIGGILVFVGSLTAYTTPALLGGKERVVSTFLYQNAMTLNDWQAASVIAVIMIVITFVVVGLMNVWANRLNPKG</sequence>
<organism evidence="10 11">
    <name type="scientific">Paenibacillus borealis</name>
    <dbReference type="NCBI Taxonomy" id="160799"/>
    <lineage>
        <taxon>Bacteria</taxon>
        <taxon>Bacillati</taxon>
        <taxon>Bacillota</taxon>
        <taxon>Bacilli</taxon>
        <taxon>Bacillales</taxon>
        <taxon>Paenibacillaceae</taxon>
        <taxon>Paenibacillus</taxon>
    </lineage>
</organism>
<evidence type="ECO:0000256" key="8">
    <source>
        <dbReference type="RuleBase" id="RU363032"/>
    </source>
</evidence>
<dbReference type="EMBL" id="MPTB01000010">
    <property type="protein sequence ID" value="OMD49171.1"/>
    <property type="molecule type" value="Genomic_DNA"/>
</dbReference>
<feature type="domain" description="ABC transmembrane type-1" evidence="9">
    <location>
        <begin position="57"/>
        <end position="262"/>
    </location>
</feature>
<evidence type="ECO:0000259" key="9">
    <source>
        <dbReference type="PROSITE" id="PS50928"/>
    </source>
</evidence>
<proteinExistence type="inferred from homology"/>
<keyword evidence="5 8" id="KW-0812">Transmembrane</keyword>
<feature type="transmembrane region" description="Helical" evidence="8">
    <location>
        <begin position="198"/>
        <end position="221"/>
    </location>
</feature>
<evidence type="ECO:0000256" key="3">
    <source>
        <dbReference type="ARBA" id="ARBA00022448"/>
    </source>
</evidence>
<evidence type="ECO:0000256" key="1">
    <source>
        <dbReference type="ARBA" id="ARBA00004651"/>
    </source>
</evidence>
<dbReference type="Pfam" id="PF00528">
    <property type="entry name" value="BPD_transp_1"/>
    <property type="match status" value="1"/>
</dbReference>
<evidence type="ECO:0000256" key="6">
    <source>
        <dbReference type="ARBA" id="ARBA00022989"/>
    </source>
</evidence>
<dbReference type="CDD" id="cd06261">
    <property type="entry name" value="TM_PBP2"/>
    <property type="match status" value="1"/>
</dbReference>
<comment type="subcellular location">
    <subcellularLocation>
        <location evidence="1 8">Cell membrane</location>
        <topology evidence="1 8">Multi-pass membrane protein</topology>
    </subcellularLocation>
</comment>
<feature type="transmembrane region" description="Helical" evidence="8">
    <location>
        <begin position="56"/>
        <end position="80"/>
    </location>
</feature>
<dbReference type="InterPro" id="IPR000515">
    <property type="entry name" value="MetI-like"/>
</dbReference>
<dbReference type="PANTHER" id="PTHR42929:SF1">
    <property type="entry name" value="INNER MEMBRANE ABC TRANSPORTER PERMEASE PROTEIN YDCU-RELATED"/>
    <property type="match status" value="1"/>
</dbReference>